<dbReference type="Proteomes" id="UP000260665">
    <property type="component" value="Unassembled WGS sequence"/>
</dbReference>
<name>A0A3E1RBW7_9BURK</name>
<accession>A0A3E1RBW7</accession>
<keyword evidence="2" id="KW-0805">Transcription regulation</keyword>
<evidence type="ECO:0000256" key="2">
    <source>
        <dbReference type="ARBA" id="ARBA00023015"/>
    </source>
</evidence>
<reference evidence="6 7" key="1">
    <citation type="submission" date="2018-05" db="EMBL/GenBank/DDBJ databases">
        <title>Rhodoferax soyangensis sp.nov., isolated from an oligotrophic freshwater lake.</title>
        <authorList>
            <person name="Park M."/>
        </authorList>
    </citation>
    <scope>NUCLEOTIDE SEQUENCE [LARGE SCALE GENOMIC DNA]</scope>
    <source>
        <strain evidence="6 7">IMCC26218</strain>
    </source>
</reference>
<dbReference type="InterPro" id="IPR000847">
    <property type="entry name" value="LysR_HTH_N"/>
</dbReference>
<dbReference type="RefSeq" id="WP_117176736.1">
    <property type="nucleotide sequence ID" value="NZ_QFZK01000005.1"/>
</dbReference>
<comment type="caution">
    <text evidence="6">The sequence shown here is derived from an EMBL/GenBank/DDBJ whole genome shotgun (WGS) entry which is preliminary data.</text>
</comment>
<dbReference type="GO" id="GO:0003700">
    <property type="term" value="F:DNA-binding transcription factor activity"/>
    <property type="evidence" value="ECO:0007669"/>
    <property type="project" value="InterPro"/>
</dbReference>
<dbReference type="Pfam" id="PF00126">
    <property type="entry name" value="HTH_1"/>
    <property type="match status" value="1"/>
</dbReference>
<dbReference type="GO" id="GO:0043565">
    <property type="term" value="F:sequence-specific DNA binding"/>
    <property type="evidence" value="ECO:0007669"/>
    <property type="project" value="TreeGrafter"/>
</dbReference>
<keyword evidence="3" id="KW-0238">DNA-binding</keyword>
<gene>
    <name evidence="6" type="ORF">DIC66_10110</name>
</gene>
<dbReference type="InterPro" id="IPR005119">
    <property type="entry name" value="LysR_subst-bd"/>
</dbReference>
<evidence type="ECO:0000256" key="3">
    <source>
        <dbReference type="ARBA" id="ARBA00023125"/>
    </source>
</evidence>
<dbReference type="PANTHER" id="PTHR30427:SF1">
    <property type="entry name" value="TRANSCRIPTIONAL ACTIVATOR PROTEIN LYSR"/>
    <property type="match status" value="1"/>
</dbReference>
<dbReference type="PRINTS" id="PR00039">
    <property type="entry name" value="HTHLYSR"/>
</dbReference>
<dbReference type="Gene3D" id="3.40.190.10">
    <property type="entry name" value="Periplasmic binding protein-like II"/>
    <property type="match status" value="2"/>
</dbReference>
<comment type="similarity">
    <text evidence="1">Belongs to the LysR transcriptional regulatory family.</text>
</comment>
<dbReference type="NCBIfam" id="NF008239">
    <property type="entry name" value="PRK11013.1"/>
    <property type="match status" value="1"/>
</dbReference>
<evidence type="ECO:0000256" key="1">
    <source>
        <dbReference type="ARBA" id="ARBA00009437"/>
    </source>
</evidence>
<keyword evidence="7" id="KW-1185">Reference proteome</keyword>
<evidence type="ECO:0000256" key="4">
    <source>
        <dbReference type="ARBA" id="ARBA00023163"/>
    </source>
</evidence>
<dbReference type="PANTHER" id="PTHR30427">
    <property type="entry name" value="TRANSCRIPTIONAL ACTIVATOR PROTEIN LYSR"/>
    <property type="match status" value="1"/>
</dbReference>
<dbReference type="GO" id="GO:0010628">
    <property type="term" value="P:positive regulation of gene expression"/>
    <property type="evidence" value="ECO:0007669"/>
    <property type="project" value="TreeGrafter"/>
</dbReference>
<dbReference type="EMBL" id="QFZK01000005">
    <property type="protein sequence ID" value="RFO96854.1"/>
    <property type="molecule type" value="Genomic_DNA"/>
</dbReference>
<dbReference type="SUPFAM" id="SSF46785">
    <property type="entry name" value="Winged helix' DNA-binding domain"/>
    <property type="match status" value="1"/>
</dbReference>
<keyword evidence="4" id="KW-0804">Transcription</keyword>
<evidence type="ECO:0000313" key="7">
    <source>
        <dbReference type="Proteomes" id="UP000260665"/>
    </source>
</evidence>
<dbReference type="Gene3D" id="1.10.10.10">
    <property type="entry name" value="Winged helix-like DNA-binding domain superfamily/Winged helix DNA-binding domain"/>
    <property type="match status" value="1"/>
</dbReference>
<sequence>MPTSLRATPRVPSDHPPALTHRQLGLFRSVMLHGNLSRAAEASHSSQPTLSRELARLEQLLGFDLFDRVRGRLRPTARALALMQEVERSFIGLEQIGLRARELRTLTSARLRLACLPALAQSLVPHALLALAKSTPEALVSVHPLESPWLEQALGEQRFDLGLSEATEAPAGLRWQALFQANEVAVLPSTHGLCRKRVLQAQDFEGEHFISLAVNDPYRQAIDRWFAEHGVSRLQCLETESAAAICAMVRQGLGVAIVNPLTALECRGNGLEVRPLAVDIAFRISLLLPDSAAPNPVRDALEQALVQASRMLEKRLQRQ</sequence>
<dbReference type="GO" id="GO:0009089">
    <property type="term" value="P:lysine biosynthetic process via diaminopimelate"/>
    <property type="evidence" value="ECO:0007669"/>
    <property type="project" value="TreeGrafter"/>
</dbReference>
<protein>
    <submittedName>
        <fullName evidence="6">LysR family transcriptional regulator</fullName>
    </submittedName>
</protein>
<organism evidence="6 7">
    <name type="scientific">Rhodoferax lacus</name>
    <dbReference type="NCBI Taxonomy" id="2184758"/>
    <lineage>
        <taxon>Bacteria</taxon>
        <taxon>Pseudomonadati</taxon>
        <taxon>Pseudomonadota</taxon>
        <taxon>Betaproteobacteria</taxon>
        <taxon>Burkholderiales</taxon>
        <taxon>Comamonadaceae</taxon>
        <taxon>Rhodoferax</taxon>
    </lineage>
</organism>
<dbReference type="InterPro" id="IPR036390">
    <property type="entry name" value="WH_DNA-bd_sf"/>
</dbReference>
<evidence type="ECO:0000313" key="6">
    <source>
        <dbReference type="EMBL" id="RFO96854.1"/>
    </source>
</evidence>
<dbReference type="PROSITE" id="PS50931">
    <property type="entry name" value="HTH_LYSR"/>
    <property type="match status" value="1"/>
</dbReference>
<dbReference type="Pfam" id="PF03466">
    <property type="entry name" value="LysR_substrate"/>
    <property type="match status" value="1"/>
</dbReference>
<evidence type="ECO:0000259" key="5">
    <source>
        <dbReference type="PROSITE" id="PS50931"/>
    </source>
</evidence>
<dbReference type="AlphaFoldDB" id="A0A3E1RBW7"/>
<dbReference type="InterPro" id="IPR036388">
    <property type="entry name" value="WH-like_DNA-bd_sf"/>
</dbReference>
<feature type="domain" description="HTH lysR-type" evidence="5">
    <location>
        <begin position="19"/>
        <end position="76"/>
    </location>
</feature>
<dbReference type="OrthoDB" id="110033at2"/>
<dbReference type="SUPFAM" id="SSF53850">
    <property type="entry name" value="Periplasmic binding protein-like II"/>
    <property type="match status" value="1"/>
</dbReference>
<proteinExistence type="inferred from homology"/>